<feature type="chain" id="PRO_5034416187" description="DUF1996 domain-containing protein" evidence="2">
    <location>
        <begin position="23"/>
        <end position="362"/>
    </location>
</feature>
<reference evidence="4" key="1">
    <citation type="submission" date="2021-03" db="EMBL/GenBank/DDBJ databases">
        <authorList>
            <person name="Tagirdzhanova G."/>
        </authorList>
    </citation>
    <scope>NUCLEOTIDE SEQUENCE</scope>
</reference>
<keyword evidence="5" id="KW-1185">Reference proteome</keyword>
<proteinExistence type="predicted"/>
<evidence type="ECO:0000313" key="4">
    <source>
        <dbReference type="EMBL" id="CAF9922732.1"/>
    </source>
</evidence>
<evidence type="ECO:0000313" key="5">
    <source>
        <dbReference type="Proteomes" id="UP000664521"/>
    </source>
</evidence>
<name>A0A8H3IC86_9LECA</name>
<feature type="domain" description="DUF1996" evidence="3">
    <location>
        <begin position="37"/>
        <end position="265"/>
    </location>
</feature>
<dbReference type="OrthoDB" id="74764at2759"/>
<dbReference type="PANTHER" id="PTHR43662:SF3">
    <property type="entry name" value="DOMAIN PROTEIN, PUTATIVE (AFU_ORTHOLOGUE AFUA_6G11970)-RELATED"/>
    <property type="match status" value="1"/>
</dbReference>
<feature type="compositionally biased region" description="Basic residues" evidence="1">
    <location>
        <begin position="349"/>
        <end position="362"/>
    </location>
</feature>
<keyword evidence="2" id="KW-0732">Signal</keyword>
<dbReference type="Pfam" id="PF09362">
    <property type="entry name" value="DUF1996"/>
    <property type="match status" value="1"/>
</dbReference>
<dbReference type="AlphaFoldDB" id="A0A8H3IC86"/>
<protein>
    <recommendedName>
        <fullName evidence="3">DUF1996 domain-containing protein</fullName>
    </recommendedName>
</protein>
<evidence type="ECO:0000256" key="1">
    <source>
        <dbReference type="SAM" id="MobiDB-lite"/>
    </source>
</evidence>
<organism evidence="4 5">
    <name type="scientific">Heterodermia speciosa</name>
    <dbReference type="NCBI Taxonomy" id="116794"/>
    <lineage>
        <taxon>Eukaryota</taxon>
        <taxon>Fungi</taxon>
        <taxon>Dikarya</taxon>
        <taxon>Ascomycota</taxon>
        <taxon>Pezizomycotina</taxon>
        <taxon>Lecanoromycetes</taxon>
        <taxon>OSLEUM clade</taxon>
        <taxon>Lecanoromycetidae</taxon>
        <taxon>Caliciales</taxon>
        <taxon>Physciaceae</taxon>
        <taxon>Heterodermia</taxon>
    </lineage>
</organism>
<dbReference type="InterPro" id="IPR018535">
    <property type="entry name" value="DUF1996"/>
</dbReference>
<dbReference type="PANTHER" id="PTHR43662">
    <property type="match status" value="1"/>
</dbReference>
<dbReference type="Proteomes" id="UP000664521">
    <property type="component" value="Unassembled WGS sequence"/>
</dbReference>
<dbReference type="EMBL" id="CAJPDS010000031">
    <property type="protein sequence ID" value="CAF9922732.1"/>
    <property type="molecule type" value="Genomic_DNA"/>
</dbReference>
<evidence type="ECO:0000256" key="2">
    <source>
        <dbReference type="SAM" id="SignalP"/>
    </source>
</evidence>
<feature type="signal peptide" evidence="2">
    <location>
        <begin position="1"/>
        <end position="22"/>
    </location>
</feature>
<gene>
    <name evidence="4" type="ORF">HETSPECPRED_005133</name>
</gene>
<sequence>MSIRLQSLALLVLGVLVQNSAAYFRMSCSRMRIGRIDPVVNFGKVSPHVHKISGASNISPNSTFQTLQTANCTSCEIQADKSAYWTPTLYYQYPNSSLQEVPNGGMTVYYLGRGDNKSAIVPFPPGFRMVSGDKTLRSYHTTPVTYKQNRPIADRVSFACLDRQPQPETPLMTNTNCINGLRAQIQFQSCWDGRSLYKADNSHVAYMSGIDNGVCPPTHPVPLIHLFFEVLYGVTDVKQQPGGRFVFSQGDASGAGFHGDFLNGWDEGVLKAAIEGGCANVNDNTIGSCAPLLKSRVENLEQNCPMLPDDEKVGGLIAKLPGCATVSTGPDAVPDLGCPGEGAPGNGTRKVKVRRGKVSAWE</sequence>
<feature type="region of interest" description="Disordered" evidence="1">
    <location>
        <begin position="339"/>
        <end position="362"/>
    </location>
</feature>
<accession>A0A8H3IC86</accession>
<evidence type="ECO:0000259" key="3">
    <source>
        <dbReference type="Pfam" id="PF09362"/>
    </source>
</evidence>
<comment type="caution">
    <text evidence="4">The sequence shown here is derived from an EMBL/GenBank/DDBJ whole genome shotgun (WGS) entry which is preliminary data.</text>
</comment>